<dbReference type="SUPFAM" id="SSF47396">
    <property type="entry name" value="Transcription factor IIA (TFIIA), alpha-helical domain"/>
    <property type="match status" value="1"/>
</dbReference>
<dbReference type="WBParaSite" id="PSAMB.scaffold7980size6803.g30803.t1">
    <property type="protein sequence ID" value="PSAMB.scaffold7980size6803.g30803.t1"/>
    <property type="gene ID" value="PSAMB.scaffold7980size6803.g30803"/>
</dbReference>
<dbReference type="GO" id="GO:0016020">
    <property type="term" value="C:membrane"/>
    <property type="evidence" value="ECO:0007669"/>
    <property type="project" value="InterPro"/>
</dbReference>
<reference evidence="3" key="1">
    <citation type="submission" date="2022-11" db="UniProtKB">
        <authorList>
            <consortium name="WormBaseParasite"/>
        </authorList>
    </citation>
    <scope>IDENTIFICATION</scope>
</reference>
<accession>A0A914XGN1</accession>
<organism evidence="2 3">
    <name type="scientific">Plectus sambesii</name>
    <dbReference type="NCBI Taxonomy" id="2011161"/>
    <lineage>
        <taxon>Eukaryota</taxon>
        <taxon>Metazoa</taxon>
        <taxon>Ecdysozoa</taxon>
        <taxon>Nematoda</taxon>
        <taxon>Chromadorea</taxon>
        <taxon>Plectida</taxon>
        <taxon>Plectina</taxon>
        <taxon>Plectoidea</taxon>
        <taxon>Plectidae</taxon>
        <taxon>Plectus</taxon>
    </lineage>
</organism>
<dbReference type="PROSITE" id="PS50060">
    <property type="entry name" value="MAM_2"/>
    <property type="match status" value="1"/>
</dbReference>
<dbReference type="SUPFAM" id="SSF49899">
    <property type="entry name" value="Concanavalin A-like lectins/glucanases"/>
    <property type="match status" value="1"/>
</dbReference>
<evidence type="ECO:0000313" key="2">
    <source>
        <dbReference type="Proteomes" id="UP000887566"/>
    </source>
</evidence>
<dbReference type="Proteomes" id="UP000887566">
    <property type="component" value="Unplaced"/>
</dbReference>
<keyword evidence="2" id="KW-1185">Reference proteome</keyword>
<name>A0A914XGN1_9BILA</name>
<dbReference type="AlphaFoldDB" id="A0A914XGN1"/>
<proteinExistence type="predicted"/>
<protein>
    <submittedName>
        <fullName evidence="3">MAM domain-containing protein</fullName>
    </submittedName>
</protein>
<dbReference type="Gene3D" id="1.10.287.100">
    <property type="match status" value="1"/>
</dbReference>
<evidence type="ECO:0000259" key="1">
    <source>
        <dbReference type="PROSITE" id="PS50060"/>
    </source>
</evidence>
<dbReference type="InterPro" id="IPR013320">
    <property type="entry name" value="ConA-like_dom_sf"/>
</dbReference>
<dbReference type="InterPro" id="IPR000998">
    <property type="entry name" value="MAM_dom"/>
</dbReference>
<dbReference type="SMART" id="SM00137">
    <property type="entry name" value="MAM"/>
    <property type="match status" value="1"/>
</dbReference>
<feature type="domain" description="MAM" evidence="1">
    <location>
        <begin position="49"/>
        <end position="149"/>
    </location>
</feature>
<sequence>MAHSSGNSIADIYKGVISDVISQVKEAFLDEGVDIDVLHQLKKTAQDVALLVSETINCQVGVGRLSFWFWKTANLPSLEVCVRIPPGRNSGLSCYSAITGIHSQEWVLHITELPPIEQPFEIVFKASFSANFDIIGLDEISYDATICGE</sequence>
<evidence type="ECO:0000313" key="3">
    <source>
        <dbReference type="WBParaSite" id="PSAMB.scaffold7980size6803.g30803.t1"/>
    </source>
</evidence>